<feature type="DNA-binding region" description="H-T-H motif" evidence="2">
    <location>
        <begin position="29"/>
        <end position="48"/>
    </location>
</feature>
<reference evidence="4 5" key="1">
    <citation type="journal article" date="2009" name="Stand. Genomic Sci.">
        <title>Complete genome sequence of Slackia heliotrinireducens type strain (RHS 1).</title>
        <authorList>
            <person name="Pukall R."/>
            <person name="Lapidus A."/>
            <person name="Nolan M."/>
            <person name="Copeland A."/>
            <person name="Glavina Del Rio T."/>
            <person name="Lucas S."/>
            <person name="Chen F."/>
            <person name="Tice H."/>
            <person name="Cheng J.F."/>
            <person name="Chertkov O."/>
            <person name="Bruce D."/>
            <person name="Goodwin L."/>
            <person name="Kuske C."/>
            <person name="Brettin T."/>
            <person name="Detter J.C."/>
            <person name="Han C."/>
            <person name="Pitluck S."/>
            <person name="Pati A."/>
            <person name="Mavrommatis K."/>
            <person name="Ivanova N."/>
            <person name="Ovchinnikova G."/>
            <person name="Chen A."/>
            <person name="Palaniappan K."/>
            <person name="Schneider S."/>
            <person name="Rohde M."/>
            <person name="Chain P."/>
            <person name="D'haeseleer P."/>
            <person name="Goker M."/>
            <person name="Bristow J."/>
            <person name="Eisen J.A."/>
            <person name="Markowitz V."/>
            <person name="Kyrpides N.C."/>
            <person name="Klenk H.P."/>
            <person name="Hugenholtz P."/>
        </authorList>
    </citation>
    <scope>NUCLEOTIDE SEQUENCE [LARGE SCALE GENOMIC DNA]</scope>
    <source>
        <strain evidence="5">ATCC 29202 / DSM 20476 / NCTC 11029 / RHS 1</strain>
    </source>
</reference>
<dbReference type="AlphaFoldDB" id="C7N0S1"/>
<dbReference type="PROSITE" id="PS01081">
    <property type="entry name" value="HTH_TETR_1"/>
    <property type="match status" value="1"/>
</dbReference>
<dbReference type="SUPFAM" id="SSF46689">
    <property type="entry name" value="Homeodomain-like"/>
    <property type="match status" value="1"/>
</dbReference>
<dbReference type="EMBL" id="CP001684">
    <property type="protein sequence ID" value="ACV21149.1"/>
    <property type="molecule type" value="Genomic_DNA"/>
</dbReference>
<dbReference type="PRINTS" id="PR00455">
    <property type="entry name" value="HTHTETR"/>
</dbReference>
<dbReference type="PANTHER" id="PTHR43479">
    <property type="entry name" value="ACREF/ENVCD OPERON REPRESSOR-RELATED"/>
    <property type="match status" value="1"/>
</dbReference>
<dbReference type="KEGG" id="shi:Shel_00750"/>
<keyword evidence="1 2" id="KW-0238">DNA-binding</keyword>
<evidence type="ECO:0000313" key="4">
    <source>
        <dbReference type="EMBL" id="ACV21149.1"/>
    </source>
</evidence>
<dbReference type="GO" id="GO:0003677">
    <property type="term" value="F:DNA binding"/>
    <property type="evidence" value="ECO:0007669"/>
    <property type="project" value="UniProtKB-UniRule"/>
</dbReference>
<evidence type="ECO:0000256" key="1">
    <source>
        <dbReference type="ARBA" id="ARBA00023125"/>
    </source>
</evidence>
<accession>C7N0S1</accession>
<dbReference type="PROSITE" id="PS50977">
    <property type="entry name" value="HTH_TETR_2"/>
    <property type="match status" value="1"/>
</dbReference>
<dbReference type="Pfam" id="PF00440">
    <property type="entry name" value="TetR_N"/>
    <property type="match status" value="1"/>
</dbReference>
<evidence type="ECO:0000313" key="5">
    <source>
        <dbReference type="Proteomes" id="UP000002026"/>
    </source>
</evidence>
<dbReference type="Proteomes" id="UP000002026">
    <property type="component" value="Chromosome"/>
</dbReference>
<dbReference type="HOGENOM" id="CLU_069356_6_0_11"/>
<gene>
    <name evidence="4" type="ordered locus">Shel_00750</name>
</gene>
<proteinExistence type="predicted"/>
<dbReference type="InterPro" id="IPR001647">
    <property type="entry name" value="HTH_TetR"/>
</dbReference>
<dbReference type="RefSeq" id="WP_012797260.1">
    <property type="nucleotide sequence ID" value="NC_013165.1"/>
</dbReference>
<dbReference type="STRING" id="471855.Shel_00750"/>
<name>C7N0S1_SLAHD</name>
<keyword evidence="5" id="KW-1185">Reference proteome</keyword>
<dbReference type="InterPro" id="IPR023772">
    <property type="entry name" value="DNA-bd_HTH_TetR-type_CS"/>
</dbReference>
<dbReference type="InterPro" id="IPR050624">
    <property type="entry name" value="HTH-type_Tx_Regulator"/>
</dbReference>
<evidence type="ECO:0000259" key="3">
    <source>
        <dbReference type="PROSITE" id="PS50977"/>
    </source>
</evidence>
<evidence type="ECO:0000256" key="2">
    <source>
        <dbReference type="PROSITE-ProRule" id="PRU00335"/>
    </source>
</evidence>
<dbReference type="eggNOG" id="COG1309">
    <property type="taxonomic scope" value="Bacteria"/>
</dbReference>
<feature type="domain" description="HTH tetR-type" evidence="3">
    <location>
        <begin position="6"/>
        <end position="66"/>
    </location>
</feature>
<dbReference type="InterPro" id="IPR009057">
    <property type="entry name" value="Homeodomain-like_sf"/>
</dbReference>
<dbReference type="Gene3D" id="1.10.357.10">
    <property type="entry name" value="Tetracycline Repressor, domain 2"/>
    <property type="match status" value="1"/>
</dbReference>
<organism evidence="4 5">
    <name type="scientific">Slackia heliotrinireducens (strain ATCC 29202 / DSM 20476 / NCTC 11029 / RHS 1)</name>
    <name type="common">Peptococcus heliotrinreducens</name>
    <dbReference type="NCBI Taxonomy" id="471855"/>
    <lineage>
        <taxon>Bacteria</taxon>
        <taxon>Bacillati</taxon>
        <taxon>Actinomycetota</taxon>
        <taxon>Coriobacteriia</taxon>
        <taxon>Eggerthellales</taxon>
        <taxon>Eggerthellaceae</taxon>
        <taxon>Slackia</taxon>
    </lineage>
</organism>
<dbReference type="PANTHER" id="PTHR43479:SF11">
    <property type="entry name" value="ACREF_ENVCD OPERON REPRESSOR-RELATED"/>
    <property type="match status" value="1"/>
</dbReference>
<sequence>MKNGKQNIRAALLESGKKEFLEHGFDKASLRTICQNAGVTTGAFYSHFEKKEDLFSALVEDDLRLYNQMYDGLMDRIIDQKSTQLDSEALLMSFIMDHRDLFKLLFDCAQGTKYENFKADLLVKFNDTYQDFFDAYNPGAVDPAVTNTILRMKFEQYCAMIYSDYSRDEVMRITRRIRDFTRAGFEALLNTSFEGPG</sequence>
<protein>
    <submittedName>
        <fullName evidence="4">Transcriptional regulator</fullName>
    </submittedName>
</protein>